<sequence length="232" mass="26816">MSDPITAQPPGEHSPPLKYDRLQTAGALRASWIRDPNQNCPITPSQLTTQNMTESGWGIRHQKRHFPPDQIYEETVELGLSGEKLYRKIVLWKVWKAGILRGQYWVNDYTLQTGPGVVFATDSFRPDSAYWAQIVQAVYQDEHPIEDLKYVFRCNIINPETMLFVQKSLYVAANGLGWPDDRLRVWEENTAEYQALRVRGAFPRGTRRIAGIVTWGGRYIPYIQMRFDIEKV</sequence>
<reference evidence="1" key="2">
    <citation type="journal article" date="2023" name="IMA Fungus">
        <title>Comparative genomic study of the Penicillium genus elucidates a diverse pangenome and 15 lateral gene transfer events.</title>
        <authorList>
            <person name="Petersen C."/>
            <person name="Sorensen T."/>
            <person name="Nielsen M.R."/>
            <person name="Sondergaard T.E."/>
            <person name="Sorensen J.L."/>
            <person name="Fitzpatrick D.A."/>
            <person name="Frisvad J.C."/>
            <person name="Nielsen K.L."/>
        </authorList>
    </citation>
    <scope>NUCLEOTIDE SEQUENCE</scope>
    <source>
        <strain evidence="1">IBT 17660</strain>
    </source>
</reference>
<dbReference type="OrthoDB" id="5337308at2759"/>
<dbReference type="AlphaFoldDB" id="A0A9W9WZL9"/>
<keyword evidence="2" id="KW-1185">Reference proteome</keyword>
<evidence type="ECO:0000313" key="2">
    <source>
        <dbReference type="Proteomes" id="UP001147760"/>
    </source>
</evidence>
<reference evidence="1" key="1">
    <citation type="submission" date="2022-12" db="EMBL/GenBank/DDBJ databases">
        <authorList>
            <person name="Petersen C."/>
        </authorList>
    </citation>
    <scope>NUCLEOTIDE SEQUENCE</scope>
    <source>
        <strain evidence="1">IBT 17660</strain>
    </source>
</reference>
<gene>
    <name evidence="1" type="ORF">N7530_004906</name>
</gene>
<organism evidence="1 2">
    <name type="scientific">Penicillium desertorum</name>
    <dbReference type="NCBI Taxonomy" id="1303715"/>
    <lineage>
        <taxon>Eukaryota</taxon>
        <taxon>Fungi</taxon>
        <taxon>Dikarya</taxon>
        <taxon>Ascomycota</taxon>
        <taxon>Pezizomycotina</taxon>
        <taxon>Eurotiomycetes</taxon>
        <taxon>Eurotiomycetidae</taxon>
        <taxon>Eurotiales</taxon>
        <taxon>Aspergillaceae</taxon>
        <taxon>Penicillium</taxon>
    </lineage>
</organism>
<accession>A0A9W9WZL9</accession>
<comment type="caution">
    <text evidence="1">The sequence shown here is derived from an EMBL/GenBank/DDBJ whole genome shotgun (WGS) entry which is preliminary data.</text>
</comment>
<name>A0A9W9WZL9_9EURO</name>
<proteinExistence type="predicted"/>
<protein>
    <submittedName>
        <fullName evidence="1">Uncharacterized protein</fullName>
    </submittedName>
</protein>
<evidence type="ECO:0000313" key="1">
    <source>
        <dbReference type="EMBL" id="KAJ5479397.1"/>
    </source>
</evidence>
<dbReference type="Proteomes" id="UP001147760">
    <property type="component" value="Unassembled WGS sequence"/>
</dbReference>
<dbReference type="EMBL" id="JAPWDO010000003">
    <property type="protein sequence ID" value="KAJ5479397.1"/>
    <property type="molecule type" value="Genomic_DNA"/>
</dbReference>